<keyword evidence="3" id="KW-1185">Reference proteome</keyword>
<evidence type="ECO:0000313" key="3">
    <source>
        <dbReference type="Proteomes" id="UP000192247"/>
    </source>
</evidence>
<evidence type="ECO:0000313" key="2">
    <source>
        <dbReference type="EMBL" id="OQR68666.1"/>
    </source>
</evidence>
<comment type="caution">
    <text evidence="2">The sequence shown here is derived from an EMBL/GenBank/DDBJ whole genome shotgun (WGS) entry which is preliminary data.</text>
</comment>
<accession>A0A1V9X5H9</accession>
<feature type="chain" id="PRO_5012438630" evidence="1">
    <location>
        <begin position="22"/>
        <end position="134"/>
    </location>
</feature>
<dbReference type="EMBL" id="MNPL01023689">
    <property type="protein sequence ID" value="OQR68666.1"/>
    <property type="molecule type" value="Genomic_DNA"/>
</dbReference>
<organism evidence="2 3">
    <name type="scientific">Tropilaelaps mercedesae</name>
    <dbReference type="NCBI Taxonomy" id="418985"/>
    <lineage>
        <taxon>Eukaryota</taxon>
        <taxon>Metazoa</taxon>
        <taxon>Ecdysozoa</taxon>
        <taxon>Arthropoda</taxon>
        <taxon>Chelicerata</taxon>
        <taxon>Arachnida</taxon>
        <taxon>Acari</taxon>
        <taxon>Parasitiformes</taxon>
        <taxon>Mesostigmata</taxon>
        <taxon>Gamasina</taxon>
        <taxon>Dermanyssoidea</taxon>
        <taxon>Laelapidae</taxon>
        <taxon>Tropilaelaps</taxon>
    </lineage>
</organism>
<dbReference type="InParanoid" id="A0A1V9X5H9"/>
<reference evidence="2 3" key="1">
    <citation type="journal article" date="2017" name="Gigascience">
        <title>Draft genome of the honey bee ectoparasitic mite, Tropilaelaps mercedesae, is shaped by the parasitic life history.</title>
        <authorList>
            <person name="Dong X."/>
            <person name="Armstrong S.D."/>
            <person name="Xia D."/>
            <person name="Makepeace B.L."/>
            <person name="Darby A.C."/>
            <person name="Kadowaki T."/>
        </authorList>
    </citation>
    <scope>NUCLEOTIDE SEQUENCE [LARGE SCALE GENOMIC DNA]</scope>
    <source>
        <strain evidence="2">Wuxi-XJTLU</strain>
    </source>
</reference>
<dbReference type="AlphaFoldDB" id="A0A1V9X5H9"/>
<proteinExistence type="predicted"/>
<protein>
    <submittedName>
        <fullName evidence="2">Nose resistant to fluoxetine protein 6-like</fullName>
    </submittedName>
</protein>
<name>A0A1V9X5H9_9ACAR</name>
<keyword evidence="1" id="KW-0732">Signal</keyword>
<gene>
    <name evidence="2" type="ORF">BIW11_01974</name>
</gene>
<evidence type="ECO:0000256" key="1">
    <source>
        <dbReference type="SAM" id="SignalP"/>
    </source>
</evidence>
<dbReference type="Proteomes" id="UP000192247">
    <property type="component" value="Unassembled WGS sequence"/>
</dbReference>
<feature type="signal peptide" evidence="1">
    <location>
        <begin position="1"/>
        <end position="21"/>
    </location>
</feature>
<sequence>MWLKCLICLVATLCGLQQTGASTKGVNTSVKFVQTNLTNRNRNLTWDMLLGNITDSLSGVLNQALPNIIRATSEVEIGADCTAAMFQFFLELRKLTPWALRCKYQTHQCLKATKTKAVVAKHESMMVKSMMDRT</sequence>